<dbReference type="RefSeq" id="WP_200391377.1">
    <property type="nucleotide sequence ID" value="NZ_JAENIO010000015.1"/>
</dbReference>
<organism evidence="2 3">
    <name type="scientific">Roseibacillus ishigakijimensis</name>
    <dbReference type="NCBI Taxonomy" id="454146"/>
    <lineage>
        <taxon>Bacteria</taxon>
        <taxon>Pseudomonadati</taxon>
        <taxon>Verrucomicrobiota</taxon>
        <taxon>Verrucomicrobiia</taxon>
        <taxon>Verrucomicrobiales</taxon>
        <taxon>Verrucomicrobiaceae</taxon>
        <taxon>Roseibacillus</taxon>
    </lineage>
</organism>
<dbReference type="Gene3D" id="3.30.70.1290">
    <property type="entry name" value="Transposase IS200-like"/>
    <property type="match status" value="1"/>
</dbReference>
<dbReference type="Pfam" id="PF01797">
    <property type="entry name" value="Y1_Tnp"/>
    <property type="match status" value="1"/>
</dbReference>
<dbReference type="SMART" id="SM01321">
    <property type="entry name" value="Y1_Tnp"/>
    <property type="match status" value="1"/>
</dbReference>
<accession>A0A934VKS1</accession>
<dbReference type="NCBIfam" id="NF033573">
    <property type="entry name" value="transpos_IS200"/>
    <property type="match status" value="1"/>
</dbReference>
<dbReference type="GO" id="GO:0004803">
    <property type="term" value="F:transposase activity"/>
    <property type="evidence" value="ECO:0007669"/>
    <property type="project" value="InterPro"/>
</dbReference>
<dbReference type="AlphaFoldDB" id="A0A934VKS1"/>
<feature type="domain" description="Transposase IS200-like" evidence="1">
    <location>
        <begin position="5"/>
        <end position="116"/>
    </location>
</feature>
<dbReference type="GO" id="GO:0003677">
    <property type="term" value="F:DNA binding"/>
    <property type="evidence" value="ECO:0007669"/>
    <property type="project" value="InterPro"/>
</dbReference>
<dbReference type="InterPro" id="IPR036515">
    <property type="entry name" value="Transposase_17_sf"/>
</dbReference>
<evidence type="ECO:0000313" key="3">
    <source>
        <dbReference type="Proteomes" id="UP000604083"/>
    </source>
</evidence>
<reference evidence="2" key="1">
    <citation type="submission" date="2021-01" db="EMBL/GenBank/DDBJ databases">
        <title>Modified the classification status of verrucomicrobia.</title>
        <authorList>
            <person name="Feng X."/>
        </authorList>
    </citation>
    <scope>NUCLEOTIDE SEQUENCE</scope>
    <source>
        <strain evidence="2">KCTC 12986</strain>
    </source>
</reference>
<evidence type="ECO:0000313" key="2">
    <source>
        <dbReference type="EMBL" id="MBK1833944.1"/>
    </source>
</evidence>
<sequence length="146" mass="16419">MSSTYTSLLYHLVFSTKNREKLLHGDWRSDLHDYLGGVVNGLGGKSLAVGGVADHVHLLVSLKATLCLADFMRELKKSSSRWVKGKNPAFSWQDGYAALTVSASNLEAVRAYIARQEEHHRSRSFREELVEFLEKSGVSYDPQYLD</sequence>
<gene>
    <name evidence="2" type="primary">tnpA</name>
    <name evidence="2" type="ORF">JIN78_07725</name>
</gene>
<protein>
    <submittedName>
        <fullName evidence="2">IS200/IS605 family transposase</fullName>
    </submittedName>
</protein>
<dbReference type="EMBL" id="JAENIO010000015">
    <property type="protein sequence ID" value="MBK1833944.1"/>
    <property type="molecule type" value="Genomic_DNA"/>
</dbReference>
<dbReference type="PANTHER" id="PTHR33360">
    <property type="entry name" value="TRANSPOSASE FOR INSERTION SEQUENCE ELEMENT IS200"/>
    <property type="match status" value="1"/>
</dbReference>
<comment type="caution">
    <text evidence="2">The sequence shown here is derived from an EMBL/GenBank/DDBJ whole genome shotgun (WGS) entry which is preliminary data.</text>
</comment>
<dbReference type="PANTHER" id="PTHR33360:SF2">
    <property type="entry name" value="TRANSPOSASE FOR INSERTION SEQUENCE ELEMENT IS200"/>
    <property type="match status" value="1"/>
</dbReference>
<dbReference type="GO" id="GO:0006313">
    <property type="term" value="P:DNA transposition"/>
    <property type="evidence" value="ECO:0007669"/>
    <property type="project" value="InterPro"/>
</dbReference>
<dbReference type="InterPro" id="IPR002686">
    <property type="entry name" value="Transposase_17"/>
</dbReference>
<name>A0A934VKS1_9BACT</name>
<dbReference type="Proteomes" id="UP000604083">
    <property type="component" value="Unassembled WGS sequence"/>
</dbReference>
<proteinExistence type="predicted"/>
<keyword evidence="3" id="KW-1185">Reference proteome</keyword>
<dbReference type="SUPFAM" id="SSF143422">
    <property type="entry name" value="Transposase IS200-like"/>
    <property type="match status" value="1"/>
</dbReference>
<evidence type="ECO:0000259" key="1">
    <source>
        <dbReference type="SMART" id="SM01321"/>
    </source>
</evidence>